<reference evidence="2 3" key="2">
    <citation type="journal article" date="2011" name="Stand. Genomic Sci.">
        <title>Complete genome sequence of Leadbetterella byssophila type strain (4M15).</title>
        <authorList>
            <person name="Abt B."/>
            <person name="Teshima H."/>
            <person name="Lucas S."/>
            <person name="Lapidus A."/>
            <person name="Del Rio T.G."/>
            <person name="Nolan M."/>
            <person name="Tice H."/>
            <person name="Cheng J.F."/>
            <person name="Pitluck S."/>
            <person name="Liolios K."/>
            <person name="Pagani I."/>
            <person name="Ivanova N."/>
            <person name="Mavromatis K."/>
            <person name="Pati A."/>
            <person name="Tapia R."/>
            <person name="Han C."/>
            <person name="Goodwin L."/>
            <person name="Chen A."/>
            <person name="Palaniappan K."/>
            <person name="Land M."/>
            <person name="Hauser L."/>
            <person name="Chang Y.J."/>
            <person name="Jeffries C.D."/>
            <person name="Rohde M."/>
            <person name="Goker M."/>
            <person name="Tindall B.J."/>
            <person name="Detter J.C."/>
            <person name="Woyke T."/>
            <person name="Bristow J."/>
            <person name="Eisen J.A."/>
            <person name="Markowitz V."/>
            <person name="Hugenholtz P."/>
            <person name="Klenk H.P."/>
            <person name="Kyrpides N.C."/>
        </authorList>
    </citation>
    <scope>NUCLEOTIDE SEQUENCE [LARGE SCALE GENOMIC DNA]</scope>
    <source>
        <strain evidence="3">DSM 17132 / JCM 16389 / KACC 11308 / NBRC 106382 / 4M15</strain>
    </source>
</reference>
<evidence type="ECO:0000313" key="3">
    <source>
        <dbReference type="Proteomes" id="UP000007435"/>
    </source>
</evidence>
<dbReference type="OrthoDB" id="1524454at2"/>
<dbReference type="HOGENOM" id="CLU_104989_0_0_10"/>
<dbReference type="KEGG" id="lby:Lbys_0515"/>
<accession>E4RXE2</accession>
<reference key="1">
    <citation type="submission" date="2010-11" db="EMBL/GenBank/DDBJ databases">
        <title>The complete genome of Leadbetterella byssophila DSM 17132.</title>
        <authorList>
            <consortium name="US DOE Joint Genome Institute (JGI-PGF)"/>
            <person name="Lucas S."/>
            <person name="Copeland A."/>
            <person name="Lapidus A."/>
            <person name="Glavina del Rio T."/>
            <person name="Dalin E."/>
            <person name="Tice H."/>
            <person name="Bruce D."/>
            <person name="Goodwin L."/>
            <person name="Pitluck S."/>
            <person name="Kyrpides N."/>
            <person name="Mavromatis K."/>
            <person name="Ivanova N."/>
            <person name="Teshima H."/>
            <person name="Brettin T."/>
            <person name="Detter J.C."/>
            <person name="Han C."/>
            <person name="Tapia R."/>
            <person name="Land M."/>
            <person name="Hauser L."/>
            <person name="Markowitz V."/>
            <person name="Cheng J.-F."/>
            <person name="Hugenholtz P."/>
            <person name="Woyke T."/>
            <person name="Wu D."/>
            <person name="Tindall B."/>
            <person name="Pomrenke H.G."/>
            <person name="Brambilla E."/>
            <person name="Klenk H.-P."/>
            <person name="Eisen J.A."/>
        </authorList>
    </citation>
    <scope>NUCLEOTIDE SEQUENCE [LARGE SCALE GENOMIC DNA]</scope>
    <source>
        <strain>DSM 17132</strain>
    </source>
</reference>
<gene>
    <name evidence="2" type="ordered locus">Lbys_0515</name>
</gene>
<dbReference type="SUPFAM" id="SSF109854">
    <property type="entry name" value="DinB/YfiT-like putative metalloenzymes"/>
    <property type="match status" value="1"/>
</dbReference>
<sequence>MLLNDLVNQWIAQKENIYYLVNLPTHLLRKRREDGGWSALECIEHLNIYARMYLDSVEEAISASPDDDNSTFKSGLLGGYFARTMAPAGTKMKTFKSTDPQLVSFHHDVIDEFQKHLERWGILLEMARHKDLNKKRVAMVKLPLLRFKLGDMLHILINHQSRHLQQAMRVVG</sequence>
<dbReference type="InterPro" id="IPR024775">
    <property type="entry name" value="DinB-like"/>
</dbReference>
<dbReference type="STRING" id="649349.Lbys_0515"/>
<dbReference type="Proteomes" id="UP000007435">
    <property type="component" value="Chromosome"/>
</dbReference>
<dbReference type="Gene3D" id="1.20.120.450">
    <property type="entry name" value="dinb family like domain"/>
    <property type="match status" value="1"/>
</dbReference>
<evidence type="ECO:0000313" key="2">
    <source>
        <dbReference type="EMBL" id="ADQ16287.1"/>
    </source>
</evidence>
<dbReference type="RefSeq" id="WP_013407341.1">
    <property type="nucleotide sequence ID" value="NC_014655.1"/>
</dbReference>
<keyword evidence="3" id="KW-1185">Reference proteome</keyword>
<evidence type="ECO:0000259" key="1">
    <source>
        <dbReference type="Pfam" id="PF12867"/>
    </source>
</evidence>
<dbReference type="eggNOG" id="COG2318">
    <property type="taxonomic scope" value="Bacteria"/>
</dbReference>
<protein>
    <recommendedName>
        <fullName evidence="1">DinB-like domain-containing protein</fullName>
    </recommendedName>
</protein>
<dbReference type="EMBL" id="CP002305">
    <property type="protein sequence ID" value="ADQ16287.1"/>
    <property type="molecule type" value="Genomic_DNA"/>
</dbReference>
<name>E4RXE2_LEAB4</name>
<feature type="domain" description="DinB-like" evidence="1">
    <location>
        <begin position="17"/>
        <end position="167"/>
    </location>
</feature>
<proteinExistence type="predicted"/>
<dbReference type="InterPro" id="IPR034660">
    <property type="entry name" value="DinB/YfiT-like"/>
</dbReference>
<dbReference type="Pfam" id="PF12867">
    <property type="entry name" value="DinB_2"/>
    <property type="match status" value="1"/>
</dbReference>
<dbReference type="AlphaFoldDB" id="E4RXE2"/>
<organism evidence="2 3">
    <name type="scientific">Leadbetterella byssophila (strain DSM 17132 / JCM 16389 / KACC 11308 / NBRC 106382 / 4M15)</name>
    <dbReference type="NCBI Taxonomy" id="649349"/>
    <lineage>
        <taxon>Bacteria</taxon>
        <taxon>Pseudomonadati</taxon>
        <taxon>Bacteroidota</taxon>
        <taxon>Cytophagia</taxon>
        <taxon>Cytophagales</taxon>
        <taxon>Leadbetterellaceae</taxon>
        <taxon>Leadbetterella</taxon>
    </lineage>
</organism>